<sequence length="500" mass="56025">MYYNFYGFSEAPFGNTADPEFLYLNPCYREAFAALLYGVHHRKGIISLIGEAGTGKTTLLKALLNRLDENTKRAFLFYPDLPFDELLMMALVDLELAEPEILVPRWKAINMLQAYAVHQLKAGGNVVLLVDEAQRLSRKSLENLRLLQNLETQKRKLIQVILSGQQELDTKLVQPALKQLAQRISVRRYLKALTEEETYAYIDHRCKLADCSAKKVFSPGALTLIWRYSQGVPRRINTVCDNALLIGYALQRKIIDKKIVAEAANDCQESIQLGNKAELGKDENLAPETFLGKRFYWLTAVTMGFAAASIAAWLSFQQVGGREVVKQASQQEATNTTVLTVPAKRQANDSKELQKRTLLKSQSNLPEIADEQLPKPSAEVFEQSLVEKDAKLYSPPRAVVNSQVTLPLLESVQEQKETASSEHASGSNPKEAEDSKWVIVEKADTLEKIIQREYGAVNWKLFAAVLQANPDIRNPDEIVVGQVIQLPLNVEETNKGVKTP</sequence>
<dbReference type="STRING" id="105559.Nwat_2837"/>
<dbReference type="Pfam" id="PF13401">
    <property type="entry name" value="AAA_22"/>
    <property type="match status" value="1"/>
</dbReference>
<evidence type="ECO:0000313" key="3">
    <source>
        <dbReference type="EMBL" id="ADJ29589.1"/>
    </source>
</evidence>
<dbReference type="Gene3D" id="3.10.350.10">
    <property type="entry name" value="LysM domain"/>
    <property type="match status" value="1"/>
</dbReference>
<dbReference type="Gene3D" id="3.40.50.300">
    <property type="entry name" value="P-loop containing nucleotide triphosphate hydrolases"/>
    <property type="match status" value="1"/>
</dbReference>
<dbReference type="InterPro" id="IPR018392">
    <property type="entry name" value="LysM"/>
</dbReference>
<feature type="domain" description="LysM" evidence="2">
    <location>
        <begin position="436"/>
        <end position="486"/>
    </location>
</feature>
<dbReference type="Proteomes" id="UP000000393">
    <property type="component" value="Chromosome"/>
</dbReference>
<dbReference type="KEGG" id="nwa:Nwat_2837"/>
<dbReference type="InterPro" id="IPR052026">
    <property type="entry name" value="ExeA_AAA_ATPase_DNA-bind"/>
</dbReference>
<feature type="region of interest" description="Disordered" evidence="1">
    <location>
        <begin position="412"/>
        <end position="433"/>
    </location>
</feature>
<organism evidence="3 4">
    <name type="scientific">Nitrosococcus watsoni (strain C-113)</name>
    <dbReference type="NCBI Taxonomy" id="105559"/>
    <lineage>
        <taxon>Bacteria</taxon>
        <taxon>Pseudomonadati</taxon>
        <taxon>Pseudomonadota</taxon>
        <taxon>Gammaproteobacteria</taxon>
        <taxon>Chromatiales</taxon>
        <taxon>Chromatiaceae</taxon>
        <taxon>Nitrosococcus</taxon>
    </lineage>
</organism>
<dbReference type="EMBL" id="CP002086">
    <property type="protein sequence ID" value="ADJ29589.1"/>
    <property type="molecule type" value="Genomic_DNA"/>
</dbReference>
<dbReference type="AlphaFoldDB" id="D8KBE2"/>
<dbReference type="OrthoDB" id="9780149at2"/>
<dbReference type="InterPro" id="IPR027417">
    <property type="entry name" value="P-loop_NTPase"/>
</dbReference>
<gene>
    <name evidence="3" type="ordered locus">Nwat_2837</name>
</gene>
<reference evidence="3 4" key="1">
    <citation type="submission" date="2010-06" db="EMBL/GenBank/DDBJ databases">
        <title>Complete sequence of chromosome of Nitrosococcus watsoni C-113.</title>
        <authorList>
            <consortium name="US DOE Joint Genome Institute"/>
            <person name="Lucas S."/>
            <person name="Copeland A."/>
            <person name="Lapidus A."/>
            <person name="Cheng J.-F."/>
            <person name="Bruce D."/>
            <person name="Goodwin L."/>
            <person name="Pitluck S."/>
            <person name="Malfatti S.A."/>
            <person name="Chain P.S.G."/>
            <person name="Land M."/>
            <person name="Hauser L."/>
            <person name="Kyrpides N."/>
            <person name="Ivanova N."/>
            <person name="Cambell M.A."/>
            <person name="Heidelberg J.F."/>
            <person name="Klotz M.G."/>
            <person name="Woyke T."/>
        </authorList>
    </citation>
    <scope>NUCLEOTIDE SEQUENCE [LARGE SCALE GENOMIC DNA]</scope>
    <source>
        <strain evidence="3 4">C-113</strain>
    </source>
</reference>
<proteinExistence type="predicted"/>
<keyword evidence="4" id="KW-1185">Reference proteome</keyword>
<dbReference type="PANTHER" id="PTHR35894">
    <property type="entry name" value="GENERAL SECRETION PATHWAY PROTEIN A-RELATED"/>
    <property type="match status" value="1"/>
</dbReference>
<dbReference type="PROSITE" id="PS51782">
    <property type="entry name" value="LYSM"/>
    <property type="match status" value="1"/>
</dbReference>
<evidence type="ECO:0000259" key="2">
    <source>
        <dbReference type="PROSITE" id="PS51782"/>
    </source>
</evidence>
<dbReference type="InterPro" id="IPR049945">
    <property type="entry name" value="AAA_22"/>
</dbReference>
<evidence type="ECO:0000256" key="1">
    <source>
        <dbReference type="SAM" id="MobiDB-lite"/>
    </source>
</evidence>
<name>D8KBE2_NITWC</name>
<evidence type="ECO:0000313" key="4">
    <source>
        <dbReference type="Proteomes" id="UP000000393"/>
    </source>
</evidence>
<dbReference type="InterPro" id="IPR036779">
    <property type="entry name" value="LysM_dom_sf"/>
</dbReference>
<dbReference type="CDD" id="cd00009">
    <property type="entry name" value="AAA"/>
    <property type="match status" value="1"/>
</dbReference>
<dbReference type="SMART" id="SM00382">
    <property type="entry name" value="AAA"/>
    <property type="match status" value="1"/>
</dbReference>
<dbReference type="RefSeq" id="WP_013221654.1">
    <property type="nucleotide sequence ID" value="NC_014315.1"/>
</dbReference>
<protein>
    <submittedName>
        <fullName evidence="3">Peptidoglycan-binding lysin domain protein</fullName>
    </submittedName>
</protein>
<accession>D8KBE2</accession>
<dbReference type="eggNOG" id="COG3267">
    <property type="taxonomic scope" value="Bacteria"/>
</dbReference>
<dbReference type="PANTHER" id="PTHR35894:SF1">
    <property type="entry name" value="PHOSPHORIBULOKINASE _ URIDINE KINASE FAMILY"/>
    <property type="match status" value="1"/>
</dbReference>
<dbReference type="SUPFAM" id="SSF52540">
    <property type="entry name" value="P-loop containing nucleoside triphosphate hydrolases"/>
    <property type="match status" value="1"/>
</dbReference>
<dbReference type="GO" id="GO:0016887">
    <property type="term" value="F:ATP hydrolysis activity"/>
    <property type="evidence" value="ECO:0007669"/>
    <property type="project" value="InterPro"/>
</dbReference>
<dbReference type="InterPro" id="IPR003593">
    <property type="entry name" value="AAA+_ATPase"/>
</dbReference>
<dbReference type="HOGENOM" id="CLU_024125_2_2_6"/>